<accession>E7GBQ2</accession>
<dbReference type="GO" id="GO:0005524">
    <property type="term" value="F:ATP binding"/>
    <property type="evidence" value="ECO:0007669"/>
    <property type="project" value="UniProtKB-KW"/>
</dbReference>
<dbReference type="Pfam" id="PF00072">
    <property type="entry name" value="Response_reg"/>
    <property type="match status" value="2"/>
</dbReference>
<dbReference type="PROSITE" id="PS50112">
    <property type="entry name" value="PAS"/>
    <property type="match status" value="2"/>
</dbReference>
<dbReference type="Proteomes" id="UP000003157">
    <property type="component" value="Unassembled WGS sequence"/>
</dbReference>
<evidence type="ECO:0000256" key="2">
    <source>
        <dbReference type="ARBA" id="ARBA00004236"/>
    </source>
</evidence>
<dbReference type="Pfam" id="PF13426">
    <property type="entry name" value="PAS_9"/>
    <property type="match status" value="2"/>
</dbReference>
<dbReference type="GO" id="GO:0000155">
    <property type="term" value="F:phosphorelay sensor kinase activity"/>
    <property type="evidence" value="ECO:0007669"/>
    <property type="project" value="InterPro"/>
</dbReference>
<dbReference type="Pfam" id="PF02518">
    <property type="entry name" value="HATPase_c"/>
    <property type="match status" value="1"/>
</dbReference>
<dbReference type="STRING" id="100884.GCA_000269565_02303"/>
<dbReference type="CDD" id="cd16922">
    <property type="entry name" value="HATPase_EvgS-ArcB-TorS-like"/>
    <property type="match status" value="1"/>
</dbReference>
<keyword evidence="10" id="KW-0902">Two-component regulatory system</keyword>
<dbReference type="CDD" id="cd17546">
    <property type="entry name" value="REC_hyHK_CKI1_RcsC-like"/>
    <property type="match status" value="2"/>
</dbReference>
<dbReference type="CDD" id="cd00130">
    <property type="entry name" value="PAS"/>
    <property type="match status" value="2"/>
</dbReference>
<evidence type="ECO:0000313" key="18">
    <source>
        <dbReference type="Proteomes" id="UP000003157"/>
    </source>
</evidence>
<keyword evidence="4" id="KW-1003">Cell membrane</keyword>
<dbReference type="InterPro" id="IPR003661">
    <property type="entry name" value="HisK_dim/P_dom"/>
</dbReference>
<evidence type="ECO:0000259" key="14">
    <source>
        <dbReference type="PROSITE" id="PS50110"/>
    </source>
</evidence>
<evidence type="ECO:0000259" key="15">
    <source>
        <dbReference type="PROSITE" id="PS50112"/>
    </source>
</evidence>
<dbReference type="Gene3D" id="3.40.50.2300">
    <property type="match status" value="2"/>
</dbReference>
<comment type="caution">
    <text evidence="17">The sequence shown here is derived from an EMBL/GenBank/DDBJ whole genome shotgun (WGS) entry which is preliminary data.</text>
</comment>
<dbReference type="CDD" id="cd00082">
    <property type="entry name" value="HisKA"/>
    <property type="match status" value="1"/>
</dbReference>
<evidence type="ECO:0000256" key="12">
    <source>
        <dbReference type="PROSITE-ProRule" id="PRU00169"/>
    </source>
</evidence>
<feature type="domain" description="Response regulatory" evidence="14">
    <location>
        <begin position="787"/>
        <end position="908"/>
    </location>
</feature>
<dbReference type="EC" id="2.7.13.3" evidence="3"/>
<feature type="domain" description="Response regulatory" evidence="14">
    <location>
        <begin position="644"/>
        <end position="764"/>
    </location>
</feature>
<evidence type="ECO:0000256" key="8">
    <source>
        <dbReference type="ARBA" id="ARBA00022777"/>
    </source>
</evidence>
<dbReference type="SMART" id="SM00448">
    <property type="entry name" value="REC"/>
    <property type="match status" value="2"/>
</dbReference>
<evidence type="ECO:0000256" key="10">
    <source>
        <dbReference type="ARBA" id="ARBA00023012"/>
    </source>
</evidence>
<dbReference type="Gene3D" id="3.30.450.20">
    <property type="entry name" value="PAS domain"/>
    <property type="match status" value="2"/>
</dbReference>
<proteinExistence type="predicted"/>
<name>E7GBQ2_9FIRM</name>
<dbReference type="SMART" id="SM00387">
    <property type="entry name" value="HATPase_c"/>
    <property type="match status" value="1"/>
</dbReference>
<dbReference type="SUPFAM" id="SSF47384">
    <property type="entry name" value="Homodimeric domain of signal transducing histidine kinase"/>
    <property type="match status" value="1"/>
</dbReference>
<dbReference type="Pfam" id="PF00512">
    <property type="entry name" value="HisKA"/>
    <property type="match status" value="1"/>
</dbReference>
<dbReference type="PROSITE" id="PS50113">
    <property type="entry name" value="PAC"/>
    <property type="match status" value="1"/>
</dbReference>
<dbReference type="Pfam" id="PF08447">
    <property type="entry name" value="PAS_3"/>
    <property type="match status" value="1"/>
</dbReference>
<keyword evidence="9" id="KW-0067">ATP-binding</keyword>
<dbReference type="eggNOG" id="COG0784">
    <property type="taxonomic scope" value="Bacteria"/>
</dbReference>
<keyword evidence="18" id="KW-1185">Reference proteome</keyword>
<evidence type="ECO:0000256" key="1">
    <source>
        <dbReference type="ARBA" id="ARBA00000085"/>
    </source>
</evidence>
<evidence type="ECO:0000313" key="17">
    <source>
        <dbReference type="EMBL" id="EFW04464.1"/>
    </source>
</evidence>
<evidence type="ECO:0000256" key="9">
    <source>
        <dbReference type="ARBA" id="ARBA00022840"/>
    </source>
</evidence>
<dbReference type="InterPro" id="IPR003594">
    <property type="entry name" value="HATPase_dom"/>
</dbReference>
<evidence type="ECO:0000256" key="11">
    <source>
        <dbReference type="ARBA" id="ARBA00023136"/>
    </source>
</evidence>
<dbReference type="InterPro" id="IPR013655">
    <property type="entry name" value="PAS_fold_3"/>
</dbReference>
<dbReference type="eggNOG" id="COG0745">
    <property type="taxonomic scope" value="Bacteria"/>
</dbReference>
<evidence type="ECO:0000256" key="6">
    <source>
        <dbReference type="ARBA" id="ARBA00022679"/>
    </source>
</evidence>
<reference evidence="17 18" key="1">
    <citation type="submission" date="2010-12" db="EMBL/GenBank/DDBJ databases">
        <title>The Genome Sequence of Coprobacillus sp. strain 29_1.</title>
        <authorList>
            <consortium name="The Broad Institute Genome Sequencing Platform"/>
            <person name="Earl A."/>
            <person name="Ward D."/>
            <person name="Feldgarden M."/>
            <person name="Gevers D."/>
            <person name="Daigneault M."/>
            <person name="Sibley C.D."/>
            <person name="White A."/>
            <person name="Strauss J."/>
            <person name="Allen-Vercoe E."/>
            <person name="Young S.K."/>
            <person name="Zeng Q."/>
            <person name="Gargeya S."/>
            <person name="Fitzgerald M."/>
            <person name="Haas B."/>
            <person name="Abouelleil A."/>
            <person name="Alvarado L."/>
            <person name="Arachchi H.M."/>
            <person name="Berlin A."/>
            <person name="Brown A."/>
            <person name="Chapman S.B."/>
            <person name="Chen Z."/>
            <person name="Dunbar C."/>
            <person name="Freedman E."/>
            <person name="Gearin G."/>
            <person name="Gellesch M."/>
            <person name="Goldberg J."/>
            <person name="Griggs A."/>
            <person name="Gujja S."/>
            <person name="Heilman E."/>
            <person name="Heiman D."/>
            <person name="Howarth C."/>
            <person name="Larson L."/>
            <person name="Lui A."/>
            <person name="MacDonald P.J.P."/>
            <person name="Mehta T."/>
            <person name="Montmayeur A."/>
            <person name="Murphy C."/>
            <person name="Neiman D."/>
            <person name="Pearson M."/>
            <person name="Priest M."/>
            <person name="Roberts A."/>
            <person name="Saif S."/>
            <person name="Shea T."/>
            <person name="Shenoy N."/>
            <person name="Sisk P."/>
            <person name="Stolte C."/>
            <person name="Sykes S."/>
            <person name="White J."/>
            <person name="Yandava C."/>
            <person name="Nusbaum C."/>
            <person name="Birren B."/>
        </authorList>
    </citation>
    <scope>NUCLEOTIDE SEQUENCE [LARGE SCALE GENOMIC DNA]</scope>
    <source>
        <strain evidence="17 18">29_1</strain>
    </source>
</reference>
<dbReference type="PROSITE" id="PS50110">
    <property type="entry name" value="RESPONSE_REGULATORY"/>
    <property type="match status" value="2"/>
</dbReference>
<dbReference type="SUPFAM" id="SSF52172">
    <property type="entry name" value="CheY-like"/>
    <property type="match status" value="2"/>
</dbReference>
<dbReference type="PRINTS" id="PR00344">
    <property type="entry name" value="BCTRLSENSOR"/>
</dbReference>
<feature type="modified residue" description="4-aspartylphosphate" evidence="12">
    <location>
        <position position="839"/>
    </location>
</feature>
<keyword evidence="7" id="KW-0547">Nucleotide-binding</keyword>
<dbReference type="AlphaFoldDB" id="E7GBQ2"/>
<evidence type="ECO:0000256" key="4">
    <source>
        <dbReference type="ARBA" id="ARBA00022475"/>
    </source>
</evidence>
<keyword evidence="5 12" id="KW-0597">Phosphoprotein</keyword>
<feature type="domain" description="Histidine kinase" evidence="13">
    <location>
        <begin position="405"/>
        <end position="629"/>
    </location>
</feature>
<dbReference type="SMART" id="SM00091">
    <property type="entry name" value="PAS"/>
    <property type="match status" value="1"/>
</dbReference>
<dbReference type="InterPro" id="IPR001789">
    <property type="entry name" value="Sig_transdc_resp-reg_receiver"/>
</dbReference>
<dbReference type="Gene3D" id="1.10.287.130">
    <property type="match status" value="1"/>
</dbReference>
<dbReference type="InterPro" id="IPR005467">
    <property type="entry name" value="His_kinase_dom"/>
</dbReference>
<sequence>MREGIQGSSFELNHICIAMSKNLLDESLSIIWANDYFYQLLGLKREEKYNLKDLYNHLEDYEKMKASLMDAVKNNKQMLEYDTCLSINNGQSIWMRMTVTIIKTQEKVEISIVYTQIDDIMHEKETLYQLKEERKRNFEWLMSEYEGNVYLSDMDTYELLYLNKTAYETLKATKEQVIGRKCYEVIQGRTSPCPFCTNHILKEDESYNWEFYNPTLERTFMIKNRQINWEGHRTRIELSHDMYSAEYKLSKKDQEREAILKSIPGGLARLDTRDFSTILWYNEKFLELIGYTAEQFENELQSQCRYIQEDDLKRALVIAQTLTKTGDNAVFEVKMNRRDGEERILTVTLCYLSAEDSWDGIPSYYSVGLDVTEARREEERQRQALEDAYQIAKIANSAKTDFLSSMSHDIRTPMNAIVGMASIAQAHINFPEKVSDCLHKIKISSRHLLSLINEVLDMSKIESGKIDLMLEDVNLPELIDDVSDMCRALIDEKQQDFSIVIGRIKHEKVVADGDRLKQIFMNLISNAVKYTPRGGQISLVINELDSLILDKGRFEFKFYDNGIGMSEDFLPHIFEPFSRAEDTRINKIQGTGLGMAITENIVNMMNGTIEVESQLGKGTIFTVSIPLQLQLEEEENEEKLVGQSVLVVDDDQIVCESAVMLINELGMRGEWVLSGMEALERVTHAHNIDKGYFAVIIDWKMPDMDGLETVKAIREKMDENVPIIIVSAYDLSDIEEEFTRAGADAFITKPLFKSKILHVLSLFCTNEILNSKEDILREHYSDICGSRILLVEDNELNREIAEELLSMKGVLVESAANGEEALKMYNTSPEYYYTAILMDIQMPVMNGYEATKHIRQLKREDVKSIPIIALTANVFFDDIIQAQRAGMNDHIAKPIDIDNLTSILEKYI</sequence>
<evidence type="ECO:0000259" key="16">
    <source>
        <dbReference type="PROSITE" id="PS50113"/>
    </source>
</evidence>
<dbReference type="FunFam" id="3.30.565.10:FF:000023">
    <property type="entry name" value="PAS domain-containing sensor histidine kinase"/>
    <property type="match status" value="1"/>
</dbReference>
<dbReference type="InterPro" id="IPR004358">
    <property type="entry name" value="Sig_transdc_His_kin-like_C"/>
</dbReference>
<comment type="catalytic activity">
    <reaction evidence="1">
        <text>ATP + protein L-histidine = ADP + protein N-phospho-L-histidine.</text>
        <dbReference type="EC" id="2.7.13.3"/>
    </reaction>
</comment>
<dbReference type="SMART" id="SM00388">
    <property type="entry name" value="HisKA"/>
    <property type="match status" value="1"/>
</dbReference>
<comment type="subcellular location">
    <subcellularLocation>
        <location evidence="2">Cell membrane</location>
    </subcellularLocation>
</comment>
<dbReference type="InterPro" id="IPR011006">
    <property type="entry name" value="CheY-like_superfamily"/>
</dbReference>
<dbReference type="RefSeq" id="WP_008789293.1">
    <property type="nucleotide sequence ID" value="NZ_AKCB01000001.1"/>
</dbReference>
<dbReference type="InterPro" id="IPR000014">
    <property type="entry name" value="PAS"/>
</dbReference>
<evidence type="ECO:0000256" key="5">
    <source>
        <dbReference type="ARBA" id="ARBA00022553"/>
    </source>
</evidence>
<feature type="domain" description="PAS" evidence="15">
    <location>
        <begin position="252"/>
        <end position="296"/>
    </location>
</feature>
<feature type="domain" description="PAS" evidence="15">
    <location>
        <begin position="23"/>
        <end position="75"/>
    </location>
</feature>
<dbReference type="HOGENOM" id="CLU_000445_114_15_9"/>
<dbReference type="PANTHER" id="PTHR43047">
    <property type="entry name" value="TWO-COMPONENT HISTIDINE PROTEIN KINASE"/>
    <property type="match status" value="1"/>
</dbReference>
<dbReference type="PANTHER" id="PTHR43047:SF72">
    <property type="entry name" value="OSMOSENSING HISTIDINE PROTEIN KINASE SLN1"/>
    <property type="match status" value="1"/>
</dbReference>
<keyword evidence="8" id="KW-0418">Kinase</keyword>
<evidence type="ECO:0000259" key="13">
    <source>
        <dbReference type="PROSITE" id="PS50109"/>
    </source>
</evidence>
<dbReference type="Gene3D" id="3.30.565.10">
    <property type="entry name" value="Histidine kinase-like ATPase, C-terminal domain"/>
    <property type="match status" value="1"/>
</dbReference>
<organism evidence="17 18">
    <name type="scientific">Coprobacillus cateniformis</name>
    <dbReference type="NCBI Taxonomy" id="100884"/>
    <lineage>
        <taxon>Bacteria</taxon>
        <taxon>Bacillati</taxon>
        <taxon>Bacillota</taxon>
        <taxon>Erysipelotrichia</taxon>
        <taxon>Erysipelotrichales</taxon>
        <taxon>Coprobacillaceae</taxon>
        <taxon>Coprobacillus</taxon>
    </lineage>
</organism>
<feature type="modified residue" description="4-aspartylphosphate" evidence="12">
    <location>
        <position position="698"/>
    </location>
</feature>
<dbReference type="OrthoDB" id="9790669at2"/>
<evidence type="ECO:0000256" key="3">
    <source>
        <dbReference type="ARBA" id="ARBA00012438"/>
    </source>
</evidence>
<dbReference type="EMBL" id="ADKX01000036">
    <property type="protein sequence ID" value="EFW04464.1"/>
    <property type="molecule type" value="Genomic_DNA"/>
</dbReference>
<dbReference type="eggNOG" id="COG2205">
    <property type="taxonomic scope" value="Bacteria"/>
</dbReference>
<protein>
    <recommendedName>
        <fullName evidence="3">histidine kinase</fullName>
        <ecNumber evidence="3">2.7.13.3</ecNumber>
    </recommendedName>
</protein>
<dbReference type="SUPFAM" id="SSF55874">
    <property type="entry name" value="ATPase domain of HSP90 chaperone/DNA topoisomerase II/histidine kinase"/>
    <property type="match status" value="1"/>
</dbReference>
<gene>
    <name evidence="17" type="ORF">HMPREF9488_02193</name>
</gene>
<dbReference type="PROSITE" id="PS50109">
    <property type="entry name" value="HIS_KIN"/>
    <property type="match status" value="1"/>
</dbReference>
<evidence type="ECO:0000256" key="7">
    <source>
        <dbReference type="ARBA" id="ARBA00022741"/>
    </source>
</evidence>
<keyword evidence="11" id="KW-0472">Membrane</keyword>
<dbReference type="SUPFAM" id="SSF55785">
    <property type="entry name" value="PYP-like sensor domain (PAS domain)"/>
    <property type="match status" value="2"/>
</dbReference>
<dbReference type="InterPro" id="IPR035965">
    <property type="entry name" value="PAS-like_dom_sf"/>
</dbReference>
<dbReference type="InterPro" id="IPR000700">
    <property type="entry name" value="PAS-assoc_C"/>
</dbReference>
<dbReference type="GO" id="GO:0009927">
    <property type="term" value="F:histidine phosphotransfer kinase activity"/>
    <property type="evidence" value="ECO:0007669"/>
    <property type="project" value="TreeGrafter"/>
</dbReference>
<feature type="domain" description="PAC" evidence="16">
    <location>
        <begin position="329"/>
        <end position="383"/>
    </location>
</feature>
<dbReference type="NCBIfam" id="TIGR00229">
    <property type="entry name" value="sensory_box"/>
    <property type="match status" value="1"/>
</dbReference>
<keyword evidence="6" id="KW-0808">Transferase</keyword>
<dbReference type="GeneID" id="78230137"/>
<dbReference type="GO" id="GO:0005886">
    <property type="term" value="C:plasma membrane"/>
    <property type="evidence" value="ECO:0007669"/>
    <property type="project" value="UniProtKB-SubCell"/>
</dbReference>
<dbReference type="InterPro" id="IPR036097">
    <property type="entry name" value="HisK_dim/P_sf"/>
</dbReference>
<dbReference type="InterPro" id="IPR036890">
    <property type="entry name" value="HATPase_C_sf"/>
</dbReference>